<keyword evidence="8" id="KW-1133">Transmembrane helix</keyword>
<dbReference type="Proteomes" id="UP000530850">
    <property type="component" value="Unassembled WGS sequence"/>
</dbReference>
<name>A0A3N0ADN2_9ACTN</name>
<dbReference type="Pfam" id="PF14537">
    <property type="entry name" value="Cytochrom_c3_2"/>
    <property type="match status" value="1"/>
</dbReference>
<dbReference type="Gene3D" id="1.10.1130.10">
    <property type="entry name" value="Flavocytochrome C3, Chain A"/>
    <property type="match status" value="1"/>
</dbReference>
<proteinExistence type="predicted"/>
<comment type="subcellular location">
    <subcellularLocation>
        <location evidence="1">Cell envelope</location>
    </subcellularLocation>
</comment>
<organism evidence="10 13">
    <name type="scientific">Parvibacter caecicola</name>
    <dbReference type="NCBI Taxonomy" id="747645"/>
    <lineage>
        <taxon>Bacteria</taxon>
        <taxon>Bacillati</taxon>
        <taxon>Actinomycetota</taxon>
        <taxon>Coriobacteriia</taxon>
        <taxon>Coriobacteriales</taxon>
        <taxon>Coriobacteriaceae</taxon>
        <taxon>Parvibacter</taxon>
    </lineage>
</organism>
<evidence type="ECO:0000256" key="1">
    <source>
        <dbReference type="ARBA" id="ARBA00004196"/>
    </source>
</evidence>
<dbReference type="Proteomes" id="UP000309454">
    <property type="component" value="Unassembled WGS sequence"/>
</dbReference>
<evidence type="ECO:0000256" key="5">
    <source>
        <dbReference type="ARBA" id="ARBA00022982"/>
    </source>
</evidence>
<keyword evidence="8" id="KW-0812">Transmembrane</keyword>
<keyword evidence="6" id="KW-0408">Iron</keyword>
<evidence type="ECO:0000256" key="7">
    <source>
        <dbReference type="SAM" id="MobiDB-lite"/>
    </source>
</evidence>
<feature type="transmembrane region" description="Helical" evidence="8">
    <location>
        <begin position="35"/>
        <end position="55"/>
    </location>
</feature>
<comment type="caution">
    <text evidence="10">The sequence shown here is derived from an EMBL/GenBank/DDBJ whole genome shotgun (WGS) entry which is preliminary data.</text>
</comment>
<dbReference type="GO" id="GO:0030313">
    <property type="term" value="C:cell envelope"/>
    <property type="evidence" value="ECO:0007669"/>
    <property type="project" value="UniProtKB-SubCell"/>
</dbReference>
<dbReference type="InterPro" id="IPR036280">
    <property type="entry name" value="Multihaem_cyt_sf"/>
</dbReference>
<dbReference type="GeneID" id="93355956"/>
<keyword evidence="8" id="KW-0472">Membrane</keyword>
<dbReference type="InterPro" id="IPR012286">
    <property type="entry name" value="Tetrahaem_cytochrome"/>
</dbReference>
<keyword evidence="3" id="KW-0349">Heme</keyword>
<evidence type="ECO:0000313" key="12">
    <source>
        <dbReference type="Proteomes" id="UP000309454"/>
    </source>
</evidence>
<gene>
    <name evidence="11" type="ORF">E5982_01275</name>
    <name evidence="10" type="ORF">FHR31_000297</name>
</gene>
<reference evidence="10 13" key="2">
    <citation type="submission" date="2020-08" db="EMBL/GenBank/DDBJ databases">
        <title>Sequencing the genomes of 1000 actinobacteria strains.</title>
        <authorList>
            <person name="Klenk H.-P."/>
        </authorList>
    </citation>
    <scope>NUCLEOTIDE SEQUENCE [LARGE SCALE GENOMIC DNA]</scope>
    <source>
        <strain evidence="10 13">DSM 22242</strain>
    </source>
</reference>
<feature type="domain" description="Tetrahaem cytochrome" evidence="9">
    <location>
        <begin position="143"/>
        <end position="202"/>
    </location>
</feature>
<keyword evidence="5" id="KW-0249">Electron transport</keyword>
<dbReference type="OrthoDB" id="5397337at2"/>
<evidence type="ECO:0000256" key="3">
    <source>
        <dbReference type="ARBA" id="ARBA00022617"/>
    </source>
</evidence>
<evidence type="ECO:0000256" key="6">
    <source>
        <dbReference type="ARBA" id="ARBA00023004"/>
    </source>
</evidence>
<dbReference type="SUPFAM" id="SSF48695">
    <property type="entry name" value="Multiheme cytochromes"/>
    <property type="match status" value="1"/>
</dbReference>
<dbReference type="RefSeq" id="WP_123184642.1">
    <property type="nucleotide sequence ID" value="NZ_JACHYA010000001.1"/>
</dbReference>
<reference evidence="11 12" key="1">
    <citation type="submission" date="2019-04" db="EMBL/GenBank/DDBJ databases">
        <title>Microbes associate with the intestines of laboratory mice.</title>
        <authorList>
            <person name="Navarre W."/>
            <person name="Wong E."/>
            <person name="Huang K.C."/>
            <person name="Tropini C."/>
            <person name="Ng K."/>
            <person name="Yu B."/>
        </authorList>
    </citation>
    <scope>NUCLEOTIDE SEQUENCE [LARGE SCALE GENOMIC DNA]</scope>
    <source>
        <strain evidence="11 12">NM48_B13</strain>
    </source>
</reference>
<keyword evidence="4" id="KW-0479">Metal-binding</keyword>
<evidence type="ECO:0000256" key="2">
    <source>
        <dbReference type="ARBA" id="ARBA00022448"/>
    </source>
</evidence>
<dbReference type="GO" id="GO:0046872">
    <property type="term" value="F:metal ion binding"/>
    <property type="evidence" value="ECO:0007669"/>
    <property type="project" value="UniProtKB-KW"/>
</dbReference>
<evidence type="ECO:0000256" key="4">
    <source>
        <dbReference type="ARBA" id="ARBA00022723"/>
    </source>
</evidence>
<dbReference type="EMBL" id="SSTM01000001">
    <property type="protein sequence ID" value="TJW12264.1"/>
    <property type="molecule type" value="Genomic_DNA"/>
</dbReference>
<keyword evidence="2" id="KW-0813">Transport</keyword>
<feature type="region of interest" description="Disordered" evidence="7">
    <location>
        <begin position="1"/>
        <end position="32"/>
    </location>
</feature>
<keyword evidence="12" id="KW-1185">Reference proteome</keyword>
<dbReference type="InterPro" id="IPR038266">
    <property type="entry name" value="NapC/NirT_cytc_sf"/>
</dbReference>
<sequence length="215" mass="23669">MDEEERSKAGEPSQASVQTEGVASPKPKKGHKRGWITAGVVVAIIAVAGVGFWVWHEQPSFCNAICHSPMDYYVETYEENDPHKGITVHAENDVTCLKCHEATPWLQLQELAGWVSDNYPMTPDGTKLADGKEFASEAFCAASGCHHGLGDTYDEISANLWGFSGNDEKYNPHISHQDLDLECGDCHGIHESNVLVCNECHNLEMPEGWEAPSEQ</sequence>
<evidence type="ECO:0000313" key="10">
    <source>
        <dbReference type="EMBL" id="MBB3170517.1"/>
    </source>
</evidence>
<dbReference type="Gene3D" id="1.10.3820.10">
    <property type="entry name" value="Di-heme elbow motif domain"/>
    <property type="match status" value="1"/>
</dbReference>
<accession>A0A3N0ADN2</accession>
<evidence type="ECO:0000313" key="11">
    <source>
        <dbReference type="EMBL" id="TJW12264.1"/>
    </source>
</evidence>
<dbReference type="AlphaFoldDB" id="A0A3N0ADN2"/>
<dbReference type="EMBL" id="JACHYA010000001">
    <property type="protein sequence ID" value="MBB3170517.1"/>
    <property type="molecule type" value="Genomic_DNA"/>
</dbReference>
<evidence type="ECO:0000256" key="8">
    <source>
        <dbReference type="SAM" id="Phobius"/>
    </source>
</evidence>
<evidence type="ECO:0000313" key="13">
    <source>
        <dbReference type="Proteomes" id="UP000530850"/>
    </source>
</evidence>
<evidence type="ECO:0000259" key="9">
    <source>
        <dbReference type="Pfam" id="PF14537"/>
    </source>
</evidence>
<protein>
    <recommendedName>
        <fullName evidence="9">Tetrahaem cytochrome domain-containing protein</fullName>
    </recommendedName>
</protein>